<dbReference type="AlphaFoldDB" id="A0ABD1KJI6"/>
<keyword evidence="1" id="KW-0175">Coiled coil</keyword>
<evidence type="ECO:0000256" key="1">
    <source>
        <dbReference type="SAM" id="Coils"/>
    </source>
</evidence>
<feature type="coiled-coil region" evidence="1">
    <location>
        <begin position="263"/>
        <end position="290"/>
    </location>
</feature>
<gene>
    <name evidence="3" type="ORF">ACEWY4_005836</name>
</gene>
<feature type="region of interest" description="Disordered" evidence="2">
    <location>
        <begin position="421"/>
        <end position="446"/>
    </location>
</feature>
<comment type="caution">
    <text evidence="3">The sequence shown here is derived from an EMBL/GenBank/DDBJ whole genome shotgun (WGS) entry which is preliminary data.</text>
</comment>
<reference evidence="3 4" key="1">
    <citation type="submission" date="2024-09" db="EMBL/GenBank/DDBJ databases">
        <title>A chromosome-level genome assembly of Gray's grenadier anchovy, Coilia grayii.</title>
        <authorList>
            <person name="Fu Z."/>
        </authorList>
    </citation>
    <scope>NUCLEOTIDE SEQUENCE [LARGE SCALE GENOMIC DNA]</scope>
    <source>
        <strain evidence="3">G4</strain>
        <tissue evidence="3">Muscle</tissue>
    </source>
</reference>
<keyword evidence="4" id="KW-1185">Reference proteome</keyword>
<dbReference type="Proteomes" id="UP001591681">
    <property type="component" value="Unassembled WGS sequence"/>
</dbReference>
<feature type="region of interest" description="Disordered" evidence="2">
    <location>
        <begin position="377"/>
        <end position="400"/>
    </location>
</feature>
<name>A0ABD1KJI6_9TELE</name>
<dbReference type="PANTHER" id="PTHR34649">
    <property type="entry name" value="CILIA- AND FLAGELLA-ASSOCIATED PROTEIN 99"/>
    <property type="match status" value="1"/>
</dbReference>
<proteinExistence type="predicted"/>
<dbReference type="PANTHER" id="PTHR34649:SF1">
    <property type="entry name" value="CILIA- AND FLAGELLA-ASSOCIATED PROTEIN 99"/>
    <property type="match status" value="1"/>
</dbReference>
<dbReference type="EMBL" id="JBHFQA010000005">
    <property type="protein sequence ID" value="KAL2099356.1"/>
    <property type="molecule type" value="Genomic_DNA"/>
</dbReference>
<evidence type="ECO:0000256" key="2">
    <source>
        <dbReference type="SAM" id="MobiDB-lite"/>
    </source>
</evidence>
<accession>A0ABD1KJI6</accession>
<dbReference type="InterPro" id="IPR039341">
    <property type="entry name" value="CFAP99"/>
</dbReference>
<evidence type="ECO:0000313" key="4">
    <source>
        <dbReference type="Proteomes" id="UP001591681"/>
    </source>
</evidence>
<protein>
    <submittedName>
        <fullName evidence="3">Uncharacterized protein</fullName>
    </submittedName>
</protein>
<organism evidence="3 4">
    <name type="scientific">Coilia grayii</name>
    <name type="common">Gray's grenadier anchovy</name>
    <dbReference type="NCBI Taxonomy" id="363190"/>
    <lineage>
        <taxon>Eukaryota</taxon>
        <taxon>Metazoa</taxon>
        <taxon>Chordata</taxon>
        <taxon>Craniata</taxon>
        <taxon>Vertebrata</taxon>
        <taxon>Euteleostomi</taxon>
        <taxon>Actinopterygii</taxon>
        <taxon>Neopterygii</taxon>
        <taxon>Teleostei</taxon>
        <taxon>Clupei</taxon>
        <taxon>Clupeiformes</taxon>
        <taxon>Clupeoidei</taxon>
        <taxon>Engraulidae</taxon>
        <taxon>Coilinae</taxon>
        <taxon>Coilia</taxon>
    </lineage>
</organism>
<evidence type="ECO:0000313" key="3">
    <source>
        <dbReference type="EMBL" id="KAL2099356.1"/>
    </source>
</evidence>
<sequence length="446" mass="51962">MTNYKELVKEAAALLDTFKPNEQCLETFIEDRSKSLEVGRKLKVCFFFFLHYLTVHNVHNHYGFSLRLFIQKKYDSEDKSFLLDIVSGCIEQKKVLDVVINTFYDQHGKLVLKADYNRFSVVCYIAVFLLEDVGLPRFSKIITSQDITKMHKFLRFLFSVTNLTGWIQSEWSRIYDAAYVEHTWIVPLLRWRPRVEELLEQLSRRMSSGSLPKKAPPPCTQPMEFALTKPKPRPFPVPEPVPAQQKHQPVNPNIFKPPKEQQVLEELREKNRLKAQRDLYEANMQQFKCAKPQKSERTEKHILELKEAQEAQLKFDAVFTSGTPATQKVNSLPIRLNTTSILREGAFYNKKLEGELLRLERVAEGASDPCAYERHEQAKREKEQQEQQAQQQRRHLEAKISYEEAALARTRITQHKQQMAQVKKEEVSTGDVVHTQTGILQRPHPS</sequence>